<dbReference type="PANTHER" id="PTHR36347">
    <property type="entry name" value="EXPRESSED PROTEIN"/>
    <property type="match status" value="1"/>
</dbReference>
<keyword evidence="2" id="KW-0812">Transmembrane</keyword>
<evidence type="ECO:0000313" key="3">
    <source>
        <dbReference type="EMBL" id="ABK21296.1"/>
    </source>
</evidence>
<evidence type="ECO:0000256" key="2">
    <source>
        <dbReference type="SAM" id="Phobius"/>
    </source>
</evidence>
<feature type="compositionally biased region" description="Basic residues" evidence="1">
    <location>
        <begin position="83"/>
        <end position="92"/>
    </location>
</feature>
<feature type="transmembrane region" description="Helical" evidence="2">
    <location>
        <begin position="135"/>
        <end position="159"/>
    </location>
</feature>
<dbReference type="AlphaFoldDB" id="A9NKY5"/>
<dbReference type="PANTHER" id="PTHR36347:SF1">
    <property type="entry name" value="EXPRESSED PROTEIN"/>
    <property type="match status" value="1"/>
</dbReference>
<accession>A9NKY5</accession>
<proteinExistence type="evidence at transcript level"/>
<organism evidence="3">
    <name type="scientific">Picea sitchensis</name>
    <name type="common">Sitka spruce</name>
    <name type="synonym">Pinus sitchensis</name>
    <dbReference type="NCBI Taxonomy" id="3332"/>
    <lineage>
        <taxon>Eukaryota</taxon>
        <taxon>Viridiplantae</taxon>
        <taxon>Streptophyta</taxon>
        <taxon>Embryophyta</taxon>
        <taxon>Tracheophyta</taxon>
        <taxon>Spermatophyta</taxon>
        <taxon>Pinopsida</taxon>
        <taxon>Pinidae</taxon>
        <taxon>Conifers I</taxon>
        <taxon>Pinales</taxon>
        <taxon>Pinaceae</taxon>
        <taxon>Picea</taxon>
    </lineage>
</organism>
<evidence type="ECO:0000256" key="1">
    <source>
        <dbReference type="SAM" id="MobiDB-lite"/>
    </source>
</evidence>
<feature type="region of interest" description="Disordered" evidence="1">
    <location>
        <begin position="42"/>
        <end position="105"/>
    </location>
</feature>
<keyword evidence="2" id="KW-1133">Transmembrane helix</keyword>
<keyword evidence="2" id="KW-0472">Membrane</keyword>
<name>A9NKY5_PICSI</name>
<sequence>MKSLPLLAYPTHNLPSAVLQPSVSSFTSVKFTSISLLSVTKPSKSNGFHRHPTRALNDEQQQQTPPEGPSPSRLESLEVRAGLGRRARRKRDRVSDPNQVPVPKKKDWESMTLQEKAVEVYMGEKGILFWLNKSAYASIFILIGAWVLFRFVGPLLGLYQLESNLLEPTKAFGGL</sequence>
<protein>
    <submittedName>
        <fullName evidence="3">Uncharacterized protein</fullName>
    </submittedName>
</protein>
<dbReference type="GO" id="GO:0009507">
    <property type="term" value="C:chloroplast"/>
    <property type="evidence" value="ECO:0007669"/>
    <property type="project" value="TreeGrafter"/>
</dbReference>
<reference evidence="3" key="1">
    <citation type="journal article" date="2008" name="BMC Genomics">
        <title>A conifer genomics resource of 200,000 spruce (Picea spp.) ESTs and 6,464 high-quality, sequence-finished full-length cDNAs for Sitka spruce (Picea sitchensis).</title>
        <authorList>
            <person name="Ralph S.G."/>
            <person name="Chun H.J."/>
            <person name="Kolosova N."/>
            <person name="Cooper D."/>
            <person name="Oddy C."/>
            <person name="Ritland C.E."/>
            <person name="Kirkpatrick R."/>
            <person name="Moore R."/>
            <person name="Barber S."/>
            <person name="Holt R.A."/>
            <person name="Jones S.J."/>
            <person name="Marra M.A."/>
            <person name="Douglas C.J."/>
            <person name="Ritland K."/>
            <person name="Bohlmann J."/>
        </authorList>
    </citation>
    <scope>NUCLEOTIDE SEQUENCE</scope>
    <source>
        <tissue evidence="3">Green portion of the leader tissue</tissue>
    </source>
</reference>
<dbReference type="EMBL" id="EF081916">
    <property type="protein sequence ID" value="ABK21296.1"/>
    <property type="molecule type" value="mRNA"/>
</dbReference>